<dbReference type="Proteomes" id="UP000007150">
    <property type="component" value="Chromosome 2"/>
</dbReference>
<dbReference type="PROSITE" id="PS50268">
    <property type="entry name" value="CADHERIN_2"/>
    <property type="match status" value="1"/>
</dbReference>
<dbReference type="EMBL" id="CP002799">
    <property type="protein sequence ID" value="AEG50648.1"/>
    <property type="molecule type" value="Genomic_DNA"/>
</dbReference>
<dbReference type="InterPro" id="IPR015919">
    <property type="entry name" value="Cadherin-like_sf"/>
</dbReference>
<evidence type="ECO:0000313" key="3">
    <source>
        <dbReference type="EMBL" id="AEG50648.1"/>
    </source>
</evidence>
<dbReference type="Pfam" id="PF17963">
    <property type="entry name" value="Big_9"/>
    <property type="match status" value="2"/>
</dbReference>
<dbReference type="RefSeq" id="WP_013848880.1">
    <property type="nucleotide sequence ID" value="NC_015594.1"/>
</dbReference>
<evidence type="ECO:0000313" key="4">
    <source>
        <dbReference type="Proteomes" id="UP000007150"/>
    </source>
</evidence>
<dbReference type="GO" id="GO:0005509">
    <property type="term" value="F:calcium ion binding"/>
    <property type="evidence" value="ECO:0007669"/>
    <property type="project" value="InterPro"/>
</dbReference>
<dbReference type="STRING" id="690566.Sphch_3022"/>
<accession>F6F2I6</accession>
<proteinExistence type="predicted"/>
<feature type="domain" description="Cadherin" evidence="2">
    <location>
        <begin position="166"/>
        <end position="257"/>
    </location>
</feature>
<reference evidence="3 4" key="1">
    <citation type="submission" date="2011-05" db="EMBL/GenBank/DDBJ databases">
        <title>Complete sequence of chromosome 2 of Sphingobium chlorophenolicum L-1.</title>
        <authorList>
            <consortium name="US DOE Joint Genome Institute"/>
            <person name="Lucas S."/>
            <person name="Han J."/>
            <person name="Lapidus A."/>
            <person name="Cheng J.-F."/>
            <person name="Goodwin L."/>
            <person name="Pitluck S."/>
            <person name="Peters L."/>
            <person name="Daligault H."/>
            <person name="Han C."/>
            <person name="Tapia R."/>
            <person name="Land M."/>
            <person name="Hauser L."/>
            <person name="Kyrpides N."/>
            <person name="Ivanova N."/>
            <person name="Pagani I."/>
            <person name="Turner P."/>
            <person name="Copley S."/>
            <person name="Woyke T."/>
        </authorList>
    </citation>
    <scope>NUCLEOTIDE SEQUENCE [LARGE SCALE GENOMIC DNA]</scope>
    <source>
        <strain evidence="3 4">L-1</strain>
    </source>
</reference>
<dbReference type="InterPro" id="IPR002126">
    <property type="entry name" value="Cadherin-like_dom"/>
</dbReference>
<keyword evidence="4" id="KW-1185">Reference proteome</keyword>
<feature type="region of interest" description="Disordered" evidence="1">
    <location>
        <begin position="144"/>
        <end position="164"/>
    </location>
</feature>
<protein>
    <submittedName>
        <fullName evidence="3">Outer membrane adhesin like protein</fullName>
    </submittedName>
</protein>
<dbReference type="KEGG" id="sch:Sphch_3022"/>
<dbReference type="GO" id="GO:0016020">
    <property type="term" value="C:membrane"/>
    <property type="evidence" value="ECO:0007669"/>
    <property type="project" value="InterPro"/>
</dbReference>
<gene>
    <name evidence="3" type="ORF">Sphch_3022</name>
</gene>
<evidence type="ECO:0000259" key="2">
    <source>
        <dbReference type="PROSITE" id="PS50268"/>
    </source>
</evidence>
<dbReference type="GO" id="GO:0007156">
    <property type="term" value="P:homophilic cell adhesion via plasma membrane adhesion molecules"/>
    <property type="evidence" value="ECO:0007669"/>
    <property type="project" value="InterPro"/>
</dbReference>
<name>F6F2I6_SPHCR</name>
<dbReference type="AlphaFoldDB" id="F6F2I6"/>
<dbReference type="SUPFAM" id="SSF49313">
    <property type="entry name" value="Cadherin-like"/>
    <property type="match status" value="1"/>
</dbReference>
<dbReference type="HOGENOM" id="CLU_612366_0_0_5"/>
<evidence type="ECO:0000256" key="1">
    <source>
        <dbReference type="SAM" id="MobiDB-lite"/>
    </source>
</evidence>
<organism evidence="3 4">
    <name type="scientific">Sphingobium chlorophenolicum L-1</name>
    <dbReference type="NCBI Taxonomy" id="690566"/>
    <lineage>
        <taxon>Bacteria</taxon>
        <taxon>Pseudomonadati</taxon>
        <taxon>Pseudomonadota</taxon>
        <taxon>Alphaproteobacteria</taxon>
        <taxon>Sphingomonadales</taxon>
        <taxon>Sphingomonadaceae</taxon>
        <taxon>Sphingobium</taxon>
    </lineage>
</organism>
<sequence>MTKNVTTATAARAKLLGRGKDHHDKLAAQKQAHDDAAAAEAAAYHSAAVLPQGEADELQQAVPGALAPDASLAGDFSFANVMADASGAMAGSAGMFGGESFSFAQASSNADAGAGVGGGGVSTPLIIGGVVAAGGLIALAASGGDDDDNDTVAPPPPPPANTAPTVAATQTVAGTEDAAATVTVSATDAENNALTYSAAGAQNGTVTGGQDGVFTYTPNANFNGTDTFTVTVTDSAGASSTQTVTVNLAAVNDAPTIDASATRAFSVVSGASQAFTISASDVDGDALTASISPTDGPANGTIDLATNTYTANAGFVGTDDFTIQVSDGAAVTEYTVTVNVTAPPSTGVTIDAAGTSDASAGDVTYTVEAGNYVHTISGFGAGDEIVSPAGNPGTLNNSDFTDGQATIQYANSGQVTQIVLTGLTQAQDAALFGPSDLNTVFGAGTYA</sequence>
<dbReference type="Gene3D" id="2.60.40.3440">
    <property type="match status" value="2"/>
</dbReference>
<dbReference type="NCBIfam" id="NF012211">
    <property type="entry name" value="tand_rpt_95"/>
    <property type="match status" value="2"/>
</dbReference>